<organism evidence="2 3">
    <name type="scientific">Takifugu flavidus</name>
    <name type="common">sansaifugu</name>
    <dbReference type="NCBI Taxonomy" id="433684"/>
    <lineage>
        <taxon>Eukaryota</taxon>
        <taxon>Metazoa</taxon>
        <taxon>Chordata</taxon>
        <taxon>Craniata</taxon>
        <taxon>Vertebrata</taxon>
        <taxon>Euteleostomi</taxon>
        <taxon>Actinopterygii</taxon>
        <taxon>Neopterygii</taxon>
        <taxon>Teleostei</taxon>
        <taxon>Neoteleostei</taxon>
        <taxon>Acanthomorphata</taxon>
        <taxon>Eupercaria</taxon>
        <taxon>Tetraodontiformes</taxon>
        <taxon>Tetradontoidea</taxon>
        <taxon>Tetraodontidae</taxon>
        <taxon>Takifugu</taxon>
    </lineage>
</organism>
<feature type="region of interest" description="Disordered" evidence="1">
    <location>
        <begin position="1"/>
        <end position="25"/>
    </location>
</feature>
<dbReference type="Proteomes" id="UP000324091">
    <property type="component" value="Chromosome 11"/>
</dbReference>
<gene>
    <name evidence="2" type="ORF">D4764_11G0003110</name>
</gene>
<dbReference type="EMBL" id="RHFK02000003">
    <property type="protein sequence ID" value="TWW78190.1"/>
    <property type="molecule type" value="Genomic_DNA"/>
</dbReference>
<dbReference type="AlphaFoldDB" id="A0A5C6PIX8"/>
<proteinExistence type="predicted"/>
<protein>
    <submittedName>
        <fullName evidence="2">Uncharacterized protein</fullName>
    </submittedName>
</protein>
<evidence type="ECO:0000313" key="2">
    <source>
        <dbReference type="EMBL" id="TWW78190.1"/>
    </source>
</evidence>
<reference evidence="2 3" key="1">
    <citation type="submission" date="2019-04" db="EMBL/GenBank/DDBJ databases">
        <title>Chromosome genome assembly for Takifugu flavidus.</title>
        <authorList>
            <person name="Xiao S."/>
        </authorList>
    </citation>
    <scope>NUCLEOTIDE SEQUENCE [LARGE SCALE GENOMIC DNA]</scope>
    <source>
        <strain evidence="2">HTHZ2018</strain>
        <tissue evidence="2">Muscle</tissue>
    </source>
</reference>
<name>A0A5C6PIX8_9TELE</name>
<keyword evidence="3" id="KW-1185">Reference proteome</keyword>
<evidence type="ECO:0000313" key="3">
    <source>
        <dbReference type="Proteomes" id="UP000324091"/>
    </source>
</evidence>
<comment type="caution">
    <text evidence="2">The sequence shown here is derived from an EMBL/GenBank/DDBJ whole genome shotgun (WGS) entry which is preliminary data.</text>
</comment>
<accession>A0A5C6PIX8</accession>
<evidence type="ECO:0000256" key="1">
    <source>
        <dbReference type="SAM" id="MobiDB-lite"/>
    </source>
</evidence>
<sequence length="73" mass="8225">MHLLQVPPRTRRVASDTLQPAAEDKDPAMVAVVSARRRRCDLCFFHQRFGRRAQRCVPPCTFEATGNTKASAQ</sequence>